<organism evidence="1">
    <name type="scientific">viral metagenome</name>
    <dbReference type="NCBI Taxonomy" id="1070528"/>
    <lineage>
        <taxon>unclassified sequences</taxon>
        <taxon>metagenomes</taxon>
        <taxon>organismal metagenomes</taxon>
    </lineage>
</organism>
<evidence type="ECO:0000313" key="1">
    <source>
        <dbReference type="EMBL" id="QHS96310.1"/>
    </source>
</evidence>
<proteinExistence type="predicted"/>
<reference evidence="1" key="1">
    <citation type="journal article" date="2020" name="Nature">
        <title>Giant virus diversity and host interactions through global metagenomics.</title>
        <authorList>
            <person name="Schulz F."/>
            <person name="Roux S."/>
            <person name="Paez-Espino D."/>
            <person name="Jungbluth S."/>
            <person name="Walsh D.A."/>
            <person name="Denef V.J."/>
            <person name="McMahon K.D."/>
            <person name="Konstantinidis K.T."/>
            <person name="Eloe-Fadrosh E.A."/>
            <person name="Kyrpides N.C."/>
            <person name="Woyke T."/>
        </authorList>
    </citation>
    <scope>NUCLEOTIDE SEQUENCE</scope>
    <source>
        <strain evidence="1">GVMAG-M-3300020166-18</strain>
    </source>
</reference>
<protein>
    <submittedName>
        <fullName evidence="1">Uncharacterized protein</fullName>
    </submittedName>
</protein>
<sequence length="76" mass="8599">MLEYKTVIDNKEINFQPGSLDYMDSFIRFTEKDVQLMIAEGSSIPGRYSAGIVGYRTCWAYTLVEVGNIILLNKGN</sequence>
<name>A0A6C0BW34_9ZZZZ</name>
<accession>A0A6C0BW34</accession>
<dbReference type="EMBL" id="MN739271">
    <property type="protein sequence ID" value="QHS96310.1"/>
    <property type="molecule type" value="Genomic_DNA"/>
</dbReference>
<dbReference type="AlphaFoldDB" id="A0A6C0BW34"/>